<evidence type="ECO:0000256" key="16">
    <source>
        <dbReference type="ARBA" id="ARBA00067155"/>
    </source>
</evidence>
<evidence type="ECO:0000256" key="10">
    <source>
        <dbReference type="ARBA" id="ARBA00023136"/>
    </source>
</evidence>
<evidence type="ECO:0000256" key="19">
    <source>
        <dbReference type="SAM" id="SignalP"/>
    </source>
</evidence>
<organism evidence="21 22">
    <name type="scientific">Xenopus laevis</name>
    <name type="common">African clawed frog</name>
    <dbReference type="NCBI Taxonomy" id="8355"/>
    <lineage>
        <taxon>Eukaryota</taxon>
        <taxon>Metazoa</taxon>
        <taxon>Chordata</taxon>
        <taxon>Craniata</taxon>
        <taxon>Vertebrata</taxon>
        <taxon>Euteleostomi</taxon>
        <taxon>Amphibia</taxon>
        <taxon>Batrachia</taxon>
        <taxon>Anura</taxon>
        <taxon>Pipoidea</taxon>
        <taxon>Pipidae</taxon>
        <taxon>Xenopodinae</taxon>
        <taxon>Xenopus</taxon>
        <taxon>Xenopus</taxon>
    </lineage>
</organism>
<keyword evidence="6 18" id="KW-0812">Transmembrane</keyword>
<keyword evidence="3" id="KW-1003">Cell membrane</keyword>
<dbReference type="PROSITE" id="PS50026">
    <property type="entry name" value="EGF_3"/>
    <property type="match status" value="1"/>
</dbReference>
<sequence length="287" mass="32792">MDSLTLGKYLLLLPLFVGLKAGDLKHYIHAGAMEFKEERGNKTTIEHGVQEEHLMSFCTEMSESALAQLRNLTLPLCATSDFSEFVERWRNYAWRSAAKLSLAQLRILVNLPQSTSGERQIHSYELLCRAVTRGFTVLPFANTDGNSTAHPETTSPPCPQYTEDCTELSPQSKWSGHFSRCPKTYRHYCIKGKCRFVTEENIPACICDLGYTGARCEYFDLFYLKGDRRHYIVIGLIVALMALIILIVGICICTHFWKKTQRKKRKEKEGEGRNNNFTTKMEETQLV</sequence>
<evidence type="ECO:0000256" key="17">
    <source>
        <dbReference type="PROSITE-ProRule" id="PRU00076"/>
    </source>
</evidence>
<evidence type="ECO:0000256" key="5">
    <source>
        <dbReference type="ARBA" id="ARBA00022536"/>
    </source>
</evidence>
<gene>
    <name evidence="21" type="ORF">XELAEV_18009492mg</name>
</gene>
<evidence type="ECO:0000313" key="21">
    <source>
        <dbReference type="EMBL" id="OCT97268.1"/>
    </source>
</evidence>
<dbReference type="GO" id="GO:0007173">
    <property type="term" value="P:epidermal growth factor receptor signaling pathway"/>
    <property type="evidence" value="ECO:0007669"/>
    <property type="project" value="UniProtKB-ARBA"/>
</dbReference>
<dbReference type="EMBL" id="CM004467">
    <property type="protein sequence ID" value="OCT97268.1"/>
    <property type="molecule type" value="Genomic_DNA"/>
</dbReference>
<name>A0A974DSM4_XENLA</name>
<comment type="caution">
    <text evidence="17">Lacks conserved residue(s) required for the propagation of feature annotation.</text>
</comment>
<dbReference type="GO" id="GO:0005615">
    <property type="term" value="C:extracellular space"/>
    <property type="evidence" value="ECO:0007669"/>
    <property type="project" value="UniProtKB-ARBA"/>
</dbReference>
<dbReference type="PROSITE" id="PS01186">
    <property type="entry name" value="EGF_2"/>
    <property type="match status" value="1"/>
</dbReference>
<comment type="subcellular location">
    <subcellularLocation>
        <location evidence="2">Cell membrane</location>
        <topology evidence="2">Single-pass type I membrane protein</topology>
    </subcellularLocation>
    <subcellularLocation>
        <location evidence="1">Secreted</location>
        <location evidence="1">Extracellular space</location>
    </subcellularLocation>
</comment>
<evidence type="ECO:0000256" key="2">
    <source>
        <dbReference type="ARBA" id="ARBA00004251"/>
    </source>
</evidence>
<dbReference type="SUPFAM" id="SSF57196">
    <property type="entry name" value="EGF/Laminin"/>
    <property type="match status" value="1"/>
</dbReference>
<evidence type="ECO:0000256" key="11">
    <source>
        <dbReference type="ARBA" id="ARBA00023157"/>
    </source>
</evidence>
<evidence type="ECO:0000256" key="15">
    <source>
        <dbReference type="ARBA" id="ARBA00061748"/>
    </source>
</evidence>
<dbReference type="GO" id="GO:0045840">
    <property type="term" value="P:positive regulation of mitotic nuclear division"/>
    <property type="evidence" value="ECO:0007669"/>
    <property type="project" value="TreeGrafter"/>
</dbReference>
<dbReference type="GO" id="GO:0030297">
    <property type="term" value="F:transmembrane receptor protein tyrosine kinase activator activity"/>
    <property type="evidence" value="ECO:0007669"/>
    <property type="project" value="UniProtKB-ARBA"/>
</dbReference>
<evidence type="ECO:0000256" key="1">
    <source>
        <dbReference type="ARBA" id="ARBA00004239"/>
    </source>
</evidence>
<evidence type="ECO:0000259" key="20">
    <source>
        <dbReference type="PROSITE" id="PS50026"/>
    </source>
</evidence>
<dbReference type="GO" id="GO:0005154">
    <property type="term" value="F:epidermal growth factor receptor binding"/>
    <property type="evidence" value="ECO:0007669"/>
    <property type="project" value="TreeGrafter"/>
</dbReference>
<dbReference type="PANTHER" id="PTHR10740">
    <property type="entry name" value="TRANSFORMING GROWTH FACTOR ALPHA"/>
    <property type="match status" value="1"/>
</dbReference>
<keyword evidence="11 17" id="KW-1015">Disulfide bond</keyword>
<dbReference type="Gene3D" id="2.10.25.10">
    <property type="entry name" value="Laminin"/>
    <property type="match status" value="1"/>
</dbReference>
<keyword evidence="8 18" id="KW-1133">Transmembrane helix</keyword>
<dbReference type="PANTHER" id="PTHR10740:SF3">
    <property type="entry name" value="PROBETACELLULIN"/>
    <property type="match status" value="1"/>
</dbReference>
<proteinExistence type="predicted"/>
<accession>A0A974DSM4</accession>
<evidence type="ECO:0000256" key="8">
    <source>
        <dbReference type="ARBA" id="ARBA00022989"/>
    </source>
</evidence>
<evidence type="ECO:0000256" key="12">
    <source>
        <dbReference type="ARBA" id="ARBA00023180"/>
    </source>
</evidence>
<dbReference type="PROSITE" id="PS00022">
    <property type="entry name" value="EGF_1"/>
    <property type="match status" value="1"/>
</dbReference>
<evidence type="ECO:0000313" key="22">
    <source>
        <dbReference type="Proteomes" id="UP000694892"/>
    </source>
</evidence>
<evidence type="ECO:0000256" key="7">
    <source>
        <dbReference type="ARBA" id="ARBA00022729"/>
    </source>
</evidence>
<evidence type="ECO:0000256" key="18">
    <source>
        <dbReference type="SAM" id="Phobius"/>
    </source>
</evidence>
<dbReference type="GO" id="GO:0005886">
    <property type="term" value="C:plasma membrane"/>
    <property type="evidence" value="ECO:0007669"/>
    <property type="project" value="UniProtKB-SubCell"/>
</dbReference>
<feature type="chain" id="PRO_5037770239" description="Probetacellulin" evidence="19">
    <location>
        <begin position="22"/>
        <end position="287"/>
    </location>
</feature>
<dbReference type="AlphaFoldDB" id="A0A974DSM4"/>
<keyword evidence="7 19" id="KW-0732">Signal</keyword>
<keyword evidence="13" id="KW-0497">Mitogen</keyword>
<evidence type="ECO:0000256" key="3">
    <source>
        <dbReference type="ARBA" id="ARBA00022475"/>
    </source>
</evidence>
<evidence type="ECO:0000256" key="13">
    <source>
        <dbReference type="ARBA" id="ARBA00023246"/>
    </source>
</evidence>
<dbReference type="PRINTS" id="PR00009">
    <property type="entry name" value="EGFTGF"/>
</dbReference>
<dbReference type="GO" id="GO:0008083">
    <property type="term" value="F:growth factor activity"/>
    <property type="evidence" value="ECO:0007669"/>
    <property type="project" value="UniProtKB-KW"/>
</dbReference>
<evidence type="ECO:0000256" key="6">
    <source>
        <dbReference type="ARBA" id="ARBA00022692"/>
    </source>
</evidence>
<keyword evidence="9" id="KW-0339">Growth factor</keyword>
<feature type="transmembrane region" description="Helical" evidence="18">
    <location>
        <begin position="231"/>
        <end position="257"/>
    </location>
</feature>
<evidence type="ECO:0000256" key="14">
    <source>
        <dbReference type="ARBA" id="ARBA00059223"/>
    </source>
</evidence>
<comment type="subunit">
    <text evidence="15">Monomer. Interacts with EGFR and ERBB4.</text>
</comment>
<dbReference type="FunFam" id="2.10.25.10:FF:000342">
    <property type="entry name" value="Betacellulin preproprotein"/>
    <property type="match status" value="1"/>
</dbReference>
<keyword evidence="4" id="KW-0964">Secreted</keyword>
<dbReference type="GO" id="GO:0051781">
    <property type="term" value="P:positive regulation of cell division"/>
    <property type="evidence" value="ECO:0007669"/>
    <property type="project" value="UniProtKB-KW"/>
</dbReference>
<protein>
    <recommendedName>
        <fullName evidence="16">Probetacellulin</fullName>
    </recommendedName>
</protein>
<dbReference type="InterPro" id="IPR000742">
    <property type="entry name" value="EGF"/>
</dbReference>
<evidence type="ECO:0000256" key="9">
    <source>
        <dbReference type="ARBA" id="ARBA00023030"/>
    </source>
</evidence>
<evidence type="ECO:0000256" key="4">
    <source>
        <dbReference type="ARBA" id="ARBA00022525"/>
    </source>
</evidence>
<feature type="domain" description="EGF-like" evidence="20">
    <location>
        <begin position="177"/>
        <end position="217"/>
    </location>
</feature>
<keyword evidence="10 18" id="KW-0472">Membrane</keyword>
<feature type="signal peptide" evidence="19">
    <location>
        <begin position="1"/>
        <end position="21"/>
    </location>
</feature>
<feature type="disulfide bond" evidence="17">
    <location>
        <begin position="207"/>
        <end position="216"/>
    </location>
</feature>
<keyword evidence="12" id="KW-0325">Glycoprotein</keyword>
<comment type="function">
    <text evidence="14">Growth factor that binds to EGFR, ERBB4 and other EGF receptor family members. Potent mitogen for retinal pigment epithelial cells and vascular smooth muscle cells.</text>
</comment>
<dbReference type="Proteomes" id="UP000694892">
    <property type="component" value="Chromosome 1S"/>
</dbReference>
<keyword evidence="5 17" id="KW-0245">EGF-like domain</keyword>
<reference evidence="22" key="1">
    <citation type="journal article" date="2016" name="Nature">
        <title>Genome evolution in the allotetraploid frog Xenopus laevis.</title>
        <authorList>
            <person name="Session A.M."/>
            <person name="Uno Y."/>
            <person name="Kwon T."/>
            <person name="Chapman J.A."/>
            <person name="Toyoda A."/>
            <person name="Takahashi S."/>
            <person name="Fukui A."/>
            <person name="Hikosaka A."/>
            <person name="Suzuki A."/>
            <person name="Kondo M."/>
            <person name="van Heeringen S.J."/>
            <person name="Quigley I."/>
            <person name="Heinz S."/>
            <person name="Ogino H."/>
            <person name="Ochi H."/>
            <person name="Hellsten U."/>
            <person name="Lyons J.B."/>
            <person name="Simakov O."/>
            <person name="Putnam N."/>
            <person name="Stites J."/>
            <person name="Kuroki Y."/>
            <person name="Tanaka T."/>
            <person name="Michiue T."/>
            <person name="Watanabe M."/>
            <person name="Bogdanovic O."/>
            <person name="Lister R."/>
            <person name="Georgiou G."/>
            <person name="Paranjpe S.S."/>
            <person name="van Kruijsbergen I."/>
            <person name="Shu S."/>
            <person name="Carlson J."/>
            <person name="Kinoshita T."/>
            <person name="Ohta Y."/>
            <person name="Mawaribuchi S."/>
            <person name="Jenkins J."/>
            <person name="Grimwood J."/>
            <person name="Schmutz J."/>
            <person name="Mitros T."/>
            <person name="Mozaffari S.V."/>
            <person name="Suzuki Y."/>
            <person name="Haramoto Y."/>
            <person name="Yamamoto T.S."/>
            <person name="Takagi C."/>
            <person name="Heald R."/>
            <person name="Miller K."/>
            <person name="Haudenschild C."/>
            <person name="Kitzman J."/>
            <person name="Nakayama T."/>
            <person name="Izutsu Y."/>
            <person name="Robert J."/>
            <person name="Fortriede J."/>
            <person name="Burns K."/>
            <person name="Lotay V."/>
            <person name="Karimi K."/>
            <person name="Yasuoka Y."/>
            <person name="Dichmann D.S."/>
            <person name="Flajnik M.F."/>
            <person name="Houston D.W."/>
            <person name="Shendure J."/>
            <person name="DuPasquier L."/>
            <person name="Vize P.D."/>
            <person name="Zorn A.M."/>
            <person name="Ito M."/>
            <person name="Marcotte E.M."/>
            <person name="Wallingford J.B."/>
            <person name="Ito Y."/>
            <person name="Asashima M."/>
            <person name="Ueno N."/>
            <person name="Matsuda Y."/>
            <person name="Veenstra G.J."/>
            <person name="Fujiyama A."/>
            <person name="Harland R.M."/>
            <person name="Taira M."/>
            <person name="Rokhsar D.S."/>
        </authorList>
    </citation>
    <scope>NUCLEOTIDE SEQUENCE [LARGE SCALE GENOMIC DNA]</scope>
    <source>
        <strain evidence="22">J</strain>
    </source>
</reference>
<dbReference type="GO" id="GO:0008284">
    <property type="term" value="P:positive regulation of cell population proliferation"/>
    <property type="evidence" value="ECO:0007669"/>
    <property type="project" value="TreeGrafter"/>
</dbReference>